<feature type="transmembrane region" description="Helical" evidence="1">
    <location>
        <begin position="38"/>
        <end position="58"/>
    </location>
</feature>
<keyword evidence="1" id="KW-1133">Transmembrane helix</keyword>
<reference evidence="2" key="2">
    <citation type="journal article" date="2015" name="Data Brief">
        <title>Shoot transcriptome of the giant reed, Arundo donax.</title>
        <authorList>
            <person name="Barrero R.A."/>
            <person name="Guerrero F.D."/>
            <person name="Moolhuijzen P."/>
            <person name="Goolsby J.A."/>
            <person name="Tidwell J."/>
            <person name="Bellgard S.E."/>
            <person name="Bellgard M.I."/>
        </authorList>
    </citation>
    <scope>NUCLEOTIDE SEQUENCE</scope>
    <source>
        <tissue evidence="2">Shoot tissue taken approximately 20 cm above the soil surface</tissue>
    </source>
</reference>
<protein>
    <submittedName>
        <fullName evidence="2">Uncharacterized protein</fullName>
    </submittedName>
</protein>
<evidence type="ECO:0000313" key="2">
    <source>
        <dbReference type="EMBL" id="JAD75393.1"/>
    </source>
</evidence>
<proteinExistence type="predicted"/>
<keyword evidence="1" id="KW-0812">Transmembrane</keyword>
<feature type="transmembrane region" description="Helical" evidence="1">
    <location>
        <begin position="78"/>
        <end position="98"/>
    </location>
</feature>
<dbReference type="AlphaFoldDB" id="A0A0A9CLR1"/>
<evidence type="ECO:0000256" key="1">
    <source>
        <dbReference type="SAM" id="Phobius"/>
    </source>
</evidence>
<name>A0A0A9CLR1_ARUDO</name>
<accession>A0A0A9CLR1</accession>
<dbReference type="EMBL" id="GBRH01222502">
    <property type="protein sequence ID" value="JAD75393.1"/>
    <property type="molecule type" value="Transcribed_RNA"/>
</dbReference>
<organism evidence="2">
    <name type="scientific">Arundo donax</name>
    <name type="common">Giant reed</name>
    <name type="synonym">Donax arundinaceus</name>
    <dbReference type="NCBI Taxonomy" id="35708"/>
    <lineage>
        <taxon>Eukaryota</taxon>
        <taxon>Viridiplantae</taxon>
        <taxon>Streptophyta</taxon>
        <taxon>Embryophyta</taxon>
        <taxon>Tracheophyta</taxon>
        <taxon>Spermatophyta</taxon>
        <taxon>Magnoliopsida</taxon>
        <taxon>Liliopsida</taxon>
        <taxon>Poales</taxon>
        <taxon>Poaceae</taxon>
        <taxon>PACMAD clade</taxon>
        <taxon>Arundinoideae</taxon>
        <taxon>Arundineae</taxon>
        <taxon>Arundo</taxon>
    </lineage>
</organism>
<sequence>MPLYTRFPLRTYLQNLIAYKNTPKWFIYATDNHVHCSLIRLLCTASLHLILISVIYVVHLLGALNLFDRMLFRENDTYIMQITAYCVCIVPCVTHVFLASML</sequence>
<keyword evidence="1" id="KW-0472">Membrane</keyword>
<reference evidence="2" key="1">
    <citation type="submission" date="2014-09" db="EMBL/GenBank/DDBJ databases">
        <authorList>
            <person name="Magalhaes I.L.F."/>
            <person name="Oliveira U."/>
            <person name="Santos F.R."/>
            <person name="Vidigal T.H.D.A."/>
            <person name="Brescovit A.D."/>
            <person name="Santos A.J."/>
        </authorList>
    </citation>
    <scope>NUCLEOTIDE SEQUENCE</scope>
    <source>
        <tissue evidence="2">Shoot tissue taken approximately 20 cm above the soil surface</tissue>
    </source>
</reference>